<accession>A0ABQ8I744</accession>
<dbReference type="EMBL" id="JAFEMO010000004">
    <property type="protein sequence ID" value="KAH7572450.1"/>
    <property type="molecule type" value="Genomic_DNA"/>
</dbReference>
<feature type="domain" description="LOB" evidence="2">
    <location>
        <begin position="9"/>
        <end position="110"/>
    </location>
</feature>
<gene>
    <name evidence="3" type="ORF">JRO89_XS04G0258400</name>
</gene>
<dbReference type="Proteomes" id="UP000827721">
    <property type="component" value="Unassembled WGS sequence"/>
</dbReference>
<dbReference type="PANTHER" id="PTHR31301">
    <property type="entry name" value="LOB DOMAIN-CONTAINING PROTEIN 4-RELATED"/>
    <property type="match status" value="1"/>
</dbReference>
<keyword evidence="4" id="KW-1185">Reference proteome</keyword>
<dbReference type="PROSITE" id="PS50891">
    <property type="entry name" value="LOB"/>
    <property type="match status" value="1"/>
</dbReference>
<name>A0ABQ8I744_9ROSI</name>
<dbReference type="Pfam" id="PF03195">
    <property type="entry name" value="LOB"/>
    <property type="match status" value="1"/>
</dbReference>
<evidence type="ECO:0000313" key="3">
    <source>
        <dbReference type="EMBL" id="KAH7572450.1"/>
    </source>
</evidence>
<comment type="similarity">
    <text evidence="1">Belongs to the LOB domain-containing protein family.</text>
</comment>
<evidence type="ECO:0000259" key="2">
    <source>
        <dbReference type="PROSITE" id="PS50891"/>
    </source>
</evidence>
<dbReference type="PANTHER" id="PTHR31301:SF186">
    <property type="entry name" value="OS09G0364100 PROTEIN"/>
    <property type="match status" value="1"/>
</dbReference>
<dbReference type="InterPro" id="IPR004883">
    <property type="entry name" value="LOB"/>
</dbReference>
<sequence length="344" mass="39717">MYGYHNKPKPCAACNHRKTRCGQDCILAPYFPPGSSTEYNNAHKLFGRERLEKWINELEPCHRDLAMHNIKYEANARASYPSGGCVRVMWDLQAQIWNEKLKLNHMRELVAFYRTRARLMSTTYVNNVHDHQGFESVNLDALSNFQDFNNVPPPNLVSNEGQVVHSFDLYNAVQNQFPASSSSSSSVYDQNQNVYTIGGYDARFSSVEAFQQNQPNRLFSLAEPVNDNEGERNTPLLNQNPDLFDASSSQLIQNQPIVQLYESSEKDHDNEDEYNNRGDFYKLPYEYDMDTPLLNENPNFFDTSSSQLIQNQPIVQLYDLSEKDLDIEDEYNNFGDFYKGKPLH</sequence>
<comment type="caution">
    <text evidence="3">The sequence shown here is derived from an EMBL/GenBank/DDBJ whole genome shotgun (WGS) entry which is preliminary data.</text>
</comment>
<protein>
    <recommendedName>
        <fullName evidence="2">LOB domain-containing protein</fullName>
    </recommendedName>
</protein>
<reference evidence="3 4" key="1">
    <citation type="submission" date="2021-02" db="EMBL/GenBank/DDBJ databases">
        <title>Plant Genome Project.</title>
        <authorList>
            <person name="Zhang R.-G."/>
        </authorList>
    </citation>
    <scope>NUCLEOTIDE SEQUENCE [LARGE SCALE GENOMIC DNA]</scope>
    <source>
        <tissue evidence="3">Leaves</tissue>
    </source>
</reference>
<organism evidence="3 4">
    <name type="scientific">Xanthoceras sorbifolium</name>
    <dbReference type="NCBI Taxonomy" id="99658"/>
    <lineage>
        <taxon>Eukaryota</taxon>
        <taxon>Viridiplantae</taxon>
        <taxon>Streptophyta</taxon>
        <taxon>Embryophyta</taxon>
        <taxon>Tracheophyta</taxon>
        <taxon>Spermatophyta</taxon>
        <taxon>Magnoliopsida</taxon>
        <taxon>eudicotyledons</taxon>
        <taxon>Gunneridae</taxon>
        <taxon>Pentapetalae</taxon>
        <taxon>rosids</taxon>
        <taxon>malvids</taxon>
        <taxon>Sapindales</taxon>
        <taxon>Sapindaceae</taxon>
        <taxon>Xanthoceroideae</taxon>
        <taxon>Xanthoceras</taxon>
    </lineage>
</organism>
<evidence type="ECO:0000313" key="4">
    <source>
        <dbReference type="Proteomes" id="UP000827721"/>
    </source>
</evidence>
<evidence type="ECO:0000256" key="1">
    <source>
        <dbReference type="ARBA" id="ARBA00005474"/>
    </source>
</evidence>
<proteinExistence type="inferred from homology"/>